<dbReference type="GO" id="GO:0008514">
    <property type="term" value="F:organic anion transmembrane transporter activity"/>
    <property type="evidence" value="ECO:0007669"/>
    <property type="project" value="UniProtKB-ARBA"/>
</dbReference>
<protein>
    <recommendedName>
        <fullName evidence="3">Sodium-dependent dicarboxylate transporter SdcS</fullName>
    </recommendedName>
    <alternativeName>
        <fullName evidence="7">Na(+)/dicarboxylate symporter</fullName>
    </alternativeName>
</protein>
<evidence type="ECO:0000256" key="4">
    <source>
        <dbReference type="ARBA" id="ARBA00022692"/>
    </source>
</evidence>
<feature type="transmembrane region" description="Helical" evidence="8">
    <location>
        <begin position="176"/>
        <end position="195"/>
    </location>
</feature>
<dbReference type="PANTHER" id="PTHR10283">
    <property type="entry name" value="SOLUTE CARRIER FAMILY 13 MEMBER"/>
    <property type="match status" value="1"/>
</dbReference>
<reference evidence="9" key="2">
    <citation type="journal article" date="2021" name="PeerJ">
        <title>Extensive microbial diversity within the chicken gut microbiome revealed by metagenomics and culture.</title>
        <authorList>
            <person name="Gilroy R."/>
            <person name="Ravi A."/>
            <person name="Getino M."/>
            <person name="Pursley I."/>
            <person name="Horton D.L."/>
            <person name="Alikhan N.F."/>
            <person name="Baker D."/>
            <person name="Gharbi K."/>
            <person name="Hall N."/>
            <person name="Watson M."/>
            <person name="Adriaenssens E.M."/>
            <person name="Foster-Nyarko E."/>
            <person name="Jarju S."/>
            <person name="Secka A."/>
            <person name="Antonio M."/>
            <person name="Oren A."/>
            <person name="Chaudhuri R.R."/>
            <person name="La Ragione R."/>
            <person name="Hildebrand F."/>
            <person name="Pallen M.J."/>
        </authorList>
    </citation>
    <scope>NUCLEOTIDE SEQUENCE</scope>
    <source>
        <strain evidence="9">CHK176-22527</strain>
    </source>
</reference>
<feature type="transmembrane region" description="Helical" evidence="8">
    <location>
        <begin position="48"/>
        <end position="74"/>
    </location>
</feature>
<keyword evidence="4 8" id="KW-0812">Transmembrane</keyword>
<feature type="transmembrane region" description="Helical" evidence="8">
    <location>
        <begin position="215"/>
        <end position="238"/>
    </location>
</feature>
<comment type="similarity">
    <text evidence="2">Belongs to the SLC13A/DASS transporter (TC 2.A.47) family. NADC subfamily.</text>
</comment>
<dbReference type="Pfam" id="PF00939">
    <property type="entry name" value="Na_sulph_symp"/>
    <property type="match status" value="1"/>
</dbReference>
<sequence>MEENSLAVQKMTGRDYAKWIISFGTPIVVMLLPLGIDPVLQRYIAITAWGLLCWVTVVIPAGLTGLALPILYMFCGVASAEVSFASWQNSMVWNTIAIVFVGTACDRSGISKRMAYSILLKMKCNIRGLIWGFAAAGMALAFLISDSFSRAIIFITIAMGICRALNIPFKSKEASALGLAAFFGMSGPSIGIFPSSNAFLVSAIYKDLTGTSMEYLTYLLHNFLPSVAWTVASVLCVIKVLKIKDSKDFDAREVLQKDKDSLGKISRREIMVLIVLILIVLNYIFVGKLGLDPLIVPAVVLPLFFLPKVGILTTDDFNVSDAKVLFVVTGAISVGGVASDIGLVDLLIEQIGPVLSQSSFTMAFGTFILGSLSNFILTPIAIVYTLTEPFVSIAMDAGMNTLPTMYALNFATDIYIFPYEFVVFLVCFEFGLIEYKHLIKVMTWRVLCGLAIFLVICLPLWNVCGIM</sequence>
<dbReference type="AlphaFoldDB" id="A0A9D1HCL2"/>
<keyword evidence="5 8" id="KW-1133">Transmembrane helix</keyword>
<feature type="transmembrane region" description="Helical" evidence="8">
    <location>
        <begin position="270"/>
        <end position="291"/>
    </location>
</feature>
<feature type="transmembrane region" description="Helical" evidence="8">
    <location>
        <begin position="406"/>
        <end position="432"/>
    </location>
</feature>
<dbReference type="GO" id="GO:0005886">
    <property type="term" value="C:plasma membrane"/>
    <property type="evidence" value="ECO:0007669"/>
    <property type="project" value="TreeGrafter"/>
</dbReference>
<evidence type="ECO:0000313" key="10">
    <source>
        <dbReference type="Proteomes" id="UP000824159"/>
    </source>
</evidence>
<keyword evidence="6 8" id="KW-0472">Membrane</keyword>
<evidence type="ECO:0000256" key="6">
    <source>
        <dbReference type="ARBA" id="ARBA00023136"/>
    </source>
</evidence>
<evidence type="ECO:0000256" key="8">
    <source>
        <dbReference type="SAM" id="Phobius"/>
    </source>
</evidence>
<dbReference type="PANTHER" id="PTHR10283:SF82">
    <property type="entry name" value="SOLUTE CARRIER FAMILY 13 MEMBER 2"/>
    <property type="match status" value="1"/>
</dbReference>
<evidence type="ECO:0000256" key="7">
    <source>
        <dbReference type="ARBA" id="ARBA00031174"/>
    </source>
</evidence>
<dbReference type="GO" id="GO:1905039">
    <property type="term" value="P:carboxylic acid transmembrane transport"/>
    <property type="evidence" value="ECO:0007669"/>
    <property type="project" value="UniProtKB-ARBA"/>
</dbReference>
<accession>A0A9D1HCL2</accession>
<proteinExistence type="inferred from homology"/>
<dbReference type="EMBL" id="DVLX01000027">
    <property type="protein sequence ID" value="HIT99129.1"/>
    <property type="molecule type" value="Genomic_DNA"/>
</dbReference>
<comment type="caution">
    <text evidence="9">The sequence shown here is derived from an EMBL/GenBank/DDBJ whole genome shotgun (WGS) entry which is preliminary data.</text>
</comment>
<feature type="transmembrane region" description="Helical" evidence="8">
    <location>
        <begin position="444"/>
        <end position="461"/>
    </location>
</feature>
<evidence type="ECO:0000256" key="3">
    <source>
        <dbReference type="ARBA" id="ARBA00020150"/>
    </source>
</evidence>
<dbReference type="Proteomes" id="UP000824159">
    <property type="component" value="Unassembled WGS sequence"/>
</dbReference>
<organism evidence="9 10">
    <name type="scientific">Candidatus Allocopromorpha excrementavium</name>
    <dbReference type="NCBI Taxonomy" id="2840741"/>
    <lineage>
        <taxon>Bacteria</taxon>
        <taxon>Bacillati</taxon>
        <taxon>Bacillota</taxon>
        <taxon>Clostridia</taxon>
        <taxon>Eubacteriales</taxon>
        <taxon>Eubacteriaceae</taxon>
        <taxon>Eubacteriaceae incertae sedis</taxon>
        <taxon>Candidatus Allocopromorpha</taxon>
    </lineage>
</organism>
<evidence type="ECO:0000256" key="5">
    <source>
        <dbReference type="ARBA" id="ARBA00022989"/>
    </source>
</evidence>
<name>A0A9D1HCL2_9FIRM</name>
<feature type="transmembrane region" description="Helical" evidence="8">
    <location>
        <begin position="86"/>
        <end position="105"/>
    </location>
</feature>
<feature type="transmembrane region" description="Helical" evidence="8">
    <location>
        <begin position="151"/>
        <end position="169"/>
    </location>
</feature>
<evidence type="ECO:0000313" key="9">
    <source>
        <dbReference type="EMBL" id="HIT99129.1"/>
    </source>
</evidence>
<comment type="subcellular location">
    <subcellularLocation>
        <location evidence="1">Membrane</location>
        <topology evidence="1">Multi-pass membrane protein</topology>
    </subcellularLocation>
</comment>
<feature type="transmembrane region" description="Helical" evidence="8">
    <location>
        <begin position="126"/>
        <end position="145"/>
    </location>
</feature>
<reference evidence="9" key="1">
    <citation type="submission" date="2020-10" db="EMBL/GenBank/DDBJ databases">
        <authorList>
            <person name="Gilroy R."/>
        </authorList>
    </citation>
    <scope>NUCLEOTIDE SEQUENCE</scope>
    <source>
        <strain evidence="9">CHK176-22527</strain>
    </source>
</reference>
<dbReference type="InterPro" id="IPR001898">
    <property type="entry name" value="SLC13A/DASS"/>
</dbReference>
<gene>
    <name evidence="9" type="ORF">IAD12_02615</name>
</gene>
<feature type="transmembrane region" description="Helical" evidence="8">
    <location>
        <begin position="360"/>
        <end position="386"/>
    </location>
</feature>
<feature type="transmembrane region" description="Helical" evidence="8">
    <location>
        <begin position="16"/>
        <end position="36"/>
    </location>
</feature>
<feature type="transmembrane region" description="Helical" evidence="8">
    <location>
        <begin position="324"/>
        <end position="348"/>
    </location>
</feature>
<evidence type="ECO:0000256" key="1">
    <source>
        <dbReference type="ARBA" id="ARBA00004141"/>
    </source>
</evidence>
<evidence type="ECO:0000256" key="2">
    <source>
        <dbReference type="ARBA" id="ARBA00006772"/>
    </source>
</evidence>